<dbReference type="SUPFAM" id="SSF56672">
    <property type="entry name" value="DNA/RNA polymerases"/>
    <property type="match status" value="1"/>
</dbReference>
<keyword evidence="2" id="KW-0227">DNA damage</keyword>
<dbReference type="Gene3D" id="1.10.150.20">
    <property type="entry name" value="5' to 3' exonuclease, C-terminal subdomain"/>
    <property type="match status" value="1"/>
</dbReference>
<dbReference type="Pfam" id="PF11799">
    <property type="entry name" value="IMS_C"/>
    <property type="match status" value="1"/>
</dbReference>
<keyword evidence="3" id="KW-0741">SOS mutagenesis</keyword>
<dbReference type="InterPro" id="IPR001126">
    <property type="entry name" value="UmuC"/>
</dbReference>
<reference evidence="7 8" key="1">
    <citation type="submission" date="2022-09" db="EMBL/GenBank/DDBJ databases">
        <title>The outer-membrane cytochrome OmcA is essential for infection of Shewanella oneidensis by a zebrafish-associated bacteriophage.</title>
        <authorList>
            <person name="Grenfell A.W."/>
            <person name="Intile P."/>
            <person name="Mcfarlane J."/>
            <person name="Leung D."/>
            <person name="Abdalla K."/>
            <person name="Wold M."/>
            <person name="Kees E."/>
            <person name="Gralnick J."/>
        </authorList>
    </citation>
    <scope>NUCLEOTIDE SEQUENCE [LARGE SCALE GENOMIC DNA]</scope>
    <source>
        <strain evidence="7 8">NF-5</strain>
    </source>
</reference>
<sequence>MFLHSDADSFYTSVETVFRPDWRGKPIVALSSNDGTIIACNKAAKRLGVKKFVPFWQVRRFCEQNGVIVCSGNFALYVSLSRQMMSTYRSFAERESDFFVYSIDECFLKVPEGKTEDLASYGRLVRKTVYKNHRLVASVGIGPTLTLAKLATHFAKTNDDYAGVFVLRTIDDVAAMAKNLDVGEVWGIGRKTAAKLHALGVRTIWDLIHMPLQLIRTFSVELEKVVQELQSVPTKAWDECRADKKQVVSTSSLGRRIESKDELLQALCHHAGIAAQKARKQKLCWIGAFVFTSNSPFDPLYRSFNSVIWFDYPINDTGKLNQRITKQIENLFEEGVAYYRVGVGLTIAGKETQIQKDMFIEQETNPAKMKVLDTLNERFGIGTLFMASEGDIDKHSWLSRREYLTPSYITRWSDIPVIIS</sequence>
<keyword evidence="4" id="KW-0234">DNA repair</keyword>
<dbReference type="InterPro" id="IPR025188">
    <property type="entry name" value="DUF4113"/>
</dbReference>
<evidence type="ECO:0000313" key="8">
    <source>
        <dbReference type="Proteomes" id="UP001159075"/>
    </source>
</evidence>
<evidence type="ECO:0000256" key="3">
    <source>
        <dbReference type="ARBA" id="ARBA00023199"/>
    </source>
</evidence>
<dbReference type="InterPro" id="IPR017961">
    <property type="entry name" value="DNA_pol_Y-fam_little_finger"/>
</dbReference>
<evidence type="ECO:0000256" key="4">
    <source>
        <dbReference type="ARBA" id="ARBA00023204"/>
    </source>
</evidence>
<proteinExistence type="inferred from homology"/>
<dbReference type="Pfam" id="PF11798">
    <property type="entry name" value="IMS_HHH"/>
    <property type="match status" value="1"/>
</dbReference>
<dbReference type="RefSeq" id="WP_282679591.1">
    <property type="nucleotide sequence ID" value="NZ_CP106875.1"/>
</dbReference>
<dbReference type="Proteomes" id="UP001159075">
    <property type="component" value="Unassembled WGS sequence"/>
</dbReference>
<dbReference type="PANTHER" id="PTHR11076:SF34">
    <property type="entry name" value="PROTEIN UMUC"/>
    <property type="match status" value="1"/>
</dbReference>
<dbReference type="Gene3D" id="3.30.70.270">
    <property type="match status" value="1"/>
</dbReference>
<gene>
    <name evidence="7" type="ORF">ODY93_13655</name>
</gene>
<dbReference type="InterPro" id="IPR043128">
    <property type="entry name" value="Rev_trsase/Diguanyl_cyclase"/>
</dbReference>
<evidence type="ECO:0000256" key="1">
    <source>
        <dbReference type="ARBA" id="ARBA00010945"/>
    </source>
</evidence>
<dbReference type="Gene3D" id="3.40.1170.60">
    <property type="match status" value="1"/>
</dbReference>
<feature type="domain" description="UmuC" evidence="6">
    <location>
        <begin position="2"/>
        <end position="189"/>
    </location>
</feature>
<comment type="caution">
    <text evidence="7">The sequence shown here is derived from an EMBL/GenBank/DDBJ whole genome shotgun (WGS) entry which is preliminary data.</text>
</comment>
<keyword evidence="5" id="KW-0742">SOS response</keyword>
<evidence type="ECO:0000313" key="7">
    <source>
        <dbReference type="EMBL" id="MDI5832620.1"/>
    </source>
</evidence>
<dbReference type="Pfam" id="PF00817">
    <property type="entry name" value="IMS"/>
    <property type="match status" value="1"/>
</dbReference>
<dbReference type="PROSITE" id="PS50173">
    <property type="entry name" value="UMUC"/>
    <property type="match status" value="1"/>
</dbReference>
<dbReference type="EMBL" id="JAOTLW010000013">
    <property type="protein sequence ID" value="MDI5832620.1"/>
    <property type="molecule type" value="Genomic_DNA"/>
</dbReference>
<dbReference type="InterPro" id="IPR024728">
    <property type="entry name" value="PolY_HhH_motif"/>
</dbReference>
<accession>A0ABT6UDS4</accession>
<evidence type="ECO:0000259" key="6">
    <source>
        <dbReference type="PROSITE" id="PS50173"/>
    </source>
</evidence>
<dbReference type="PANTHER" id="PTHR11076">
    <property type="entry name" value="DNA REPAIR POLYMERASE UMUC / TRANSFERASE FAMILY MEMBER"/>
    <property type="match status" value="1"/>
</dbReference>
<name>A0ABT6UDS4_9GAMM</name>
<evidence type="ECO:0000256" key="2">
    <source>
        <dbReference type="ARBA" id="ARBA00022763"/>
    </source>
</evidence>
<organism evidence="7 8">
    <name type="scientific">Shewanella xiamenensis</name>
    <dbReference type="NCBI Taxonomy" id="332186"/>
    <lineage>
        <taxon>Bacteria</taxon>
        <taxon>Pseudomonadati</taxon>
        <taxon>Pseudomonadota</taxon>
        <taxon>Gammaproteobacteria</taxon>
        <taxon>Alteromonadales</taxon>
        <taxon>Shewanellaceae</taxon>
        <taxon>Shewanella</taxon>
    </lineage>
</organism>
<dbReference type="InterPro" id="IPR050116">
    <property type="entry name" value="DNA_polymerase-Y"/>
</dbReference>
<keyword evidence="8" id="KW-1185">Reference proteome</keyword>
<comment type="similarity">
    <text evidence="1">Belongs to the DNA polymerase type-Y family.</text>
</comment>
<evidence type="ECO:0000256" key="5">
    <source>
        <dbReference type="ARBA" id="ARBA00023236"/>
    </source>
</evidence>
<dbReference type="CDD" id="cd01700">
    <property type="entry name" value="PolY_Pol_V_umuC"/>
    <property type="match status" value="1"/>
</dbReference>
<protein>
    <submittedName>
        <fullName evidence="7">Y-family DNA polymerase</fullName>
    </submittedName>
</protein>
<dbReference type="Pfam" id="PF13438">
    <property type="entry name" value="DUF4113"/>
    <property type="match status" value="1"/>
</dbReference>
<dbReference type="InterPro" id="IPR043502">
    <property type="entry name" value="DNA/RNA_pol_sf"/>
</dbReference>